<sequence length="244" mass="26877">MSQKSYDVTFTPEDQKRTHRLARVVAPPLRTVYRVFGRWVDENPHNIPQNGPAILAVYHASLLDPVFVALSLWSHGRMPRFMAKSPLFTGIIGRPMRALGQIPVLRNSASASDSLKYARKALDAGECVVIYPQGTLTKNPELWPENFKTGVARLALESGVPIVPVAHWGTSALMPPGAKKPALKPGNIVRISYGEPIDISGIELTRENLRAITNHVEAVIARDVARLSGKPLPERYTHALELSL</sequence>
<comment type="caution">
    <text evidence="4">The sequence shown here is derived from an EMBL/GenBank/DDBJ whole genome shotgun (WGS) entry which is preliminary data.</text>
</comment>
<dbReference type="PANTHER" id="PTHR10434:SF55">
    <property type="entry name" value="POSSIBLE ACYLTRANSFERASE"/>
    <property type="match status" value="1"/>
</dbReference>
<dbReference type="InterPro" id="IPR002123">
    <property type="entry name" value="Plipid/glycerol_acylTrfase"/>
</dbReference>
<dbReference type="CDD" id="cd07989">
    <property type="entry name" value="LPLAT_AGPAT-like"/>
    <property type="match status" value="1"/>
</dbReference>
<name>A0A2N6VNE5_9MICO</name>
<evidence type="ECO:0000313" key="5">
    <source>
        <dbReference type="Proteomes" id="UP000235598"/>
    </source>
</evidence>
<dbReference type="SMART" id="SM00563">
    <property type="entry name" value="PlsC"/>
    <property type="match status" value="1"/>
</dbReference>
<dbReference type="OrthoDB" id="9806008at2"/>
<protein>
    <submittedName>
        <fullName evidence="4">1-acyl-sn-glycerol-3-phosphate acyltransferase</fullName>
    </submittedName>
</protein>
<dbReference type="EMBL" id="PNHK01000002">
    <property type="protein sequence ID" value="PMD05671.1"/>
    <property type="molecule type" value="Genomic_DNA"/>
</dbReference>
<dbReference type="SUPFAM" id="SSF69593">
    <property type="entry name" value="Glycerol-3-phosphate (1)-acyltransferase"/>
    <property type="match status" value="1"/>
</dbReference>
<dbReference type="GO" id="GO:0003841">
    <property type="term" value="F:1-acylglycerol-3-phosphate O-acyltransferase activity"/>
    <property type="evidence" value="ECO:0007669"/>
    <property type="project" value="TreeGrafter"/>
</dbReference>
<proteinExistence type="predicted"/>
<feature type="domain" description="Phospholipid/glycerol acyltransferase" evidence="3">
    <location>
        <begin position="53"/>
        <end position="170"/>
    </location>
</feature>
<keyword evidence="2 4" id="KW-0012">Acyltransferase</keyword>
<dbReference type="Proteomes" id="UP000235598">
    <property type="component" value="Unassembled WGS sequence"/>
</dbReference>
<accession>A0A2N6VNE5</accession>
<evidence type="ECO:0000256" key="1">
    <source>
        <dbReference type="ARBA" id="ARBA00022679"/>
    </source>
</evidence>
<gene>
    <name evidence="4" type="ORF">CJ199_06620</name>
</gene>
<keyword evidence="1 4" id="KW-0808">Transferase</keyword>
<evidence type="ECO:0000256" key="2">
    <source>
        <dbReference type="ARBA" id="ARBA00023315"/>
    </source>
</evidence>
<dbReference type="GO" id="GO:0005886">
    <property type="term" value="C:plasma membrane"/>
    <property type="evidence" value="ECO:0007669"/>
    <property type="project" value="TreeGrafter"/>
</dbReference>
<dbReference type="AlphaFoldDB" id="A0A2N6VNE5"/>
<dbReference type="RefSeq" id="WP_102238692.1">
    <property type="nucleotide sequence ID" value="NZ_PNHK01000002.1"/>
</dbReference>
<evidence type="ECO:0000259" key="3">
    <source>
        <dbReference type="SMART" id="SM00563"/>
    </source>
</evidence>
<evidence type="ECO:0000313" key="4">
    <source>
        <dbReference type="EMBL" id="PMD05671.1"/>
    </source>
</evidence>
<dbReference type="GO" id="GO:0006654">
    <property type="term" value="P:phosphatidic acid biosynthetic process"/>
    <property type="evidence" value="ECO:0007669"/>
    <property type="project" value="TreeGrafter"/>
</dbReference>
<organism evidence="4 5">
    <name type="scientific">Brevibacterium paucivorans</name>
    <dbReference type="NCBI Taxonomy" id="170994"/>
    <lineage>
        <taxon>Bacteria</taxon>
        <taxon>Bacillati</taxon>
        <taxon>Actinomycetota</taxon>
        <taxon>Actinomycetes</taxon>
        <taxon>Micrococcales</taxon>
        <taxon>Brevibacteriaceae</taxon>
        <taxon>Brevibacterium</taxon>
    </lineage>
</organism>
<reference evidence="4 5" key="1">
    <citation type="submission" date="2017-09" db="EMBL/GenBank/DDBJ databases">
        <title>Bacterial strain isolated from the female urinary microbiota.</title>
        <authorList>
            <person name="Thomas-White K."/>
            <person name="Kumar N."/>
            <person name="Forster S."/>
            <person name="Putonti C."/>
            <person name="Lawley T."/>
            <person name="Wolfe A.J."/>
        </authorList>
    </citation>
    <scope>NUCLEOTIDE SEQUENCE [LARGE SCALE GENOMIC DNA]</scope>
    <source>
        <strain evidence="4 5">UMB1301</strain>
    </source>
</reference>
<dbReference type="PANTHER" id="PTHR10434">
    <property type="entry name" value="1-ACYL-SN-GLYCEROL-3-PHOSPHATE ACYLTRANSFERASE"/>
    <property type="match status" value="1"/>
</dbReference>
<dbReference type="Pfam" id="PF01553">
    <property type="entry name" value="Acyltransferase"/>
    <property type="match status" value="1"/>
</dbReference>